<dbReference type="Pfam" id="PF03259">
    <property type="entry name" value="Robl_LC7"/>
    <property type="match status" value="1"/>
</dbReference>
<dbReference type="EMBL" id="JBHSZO010000026">
    <property type="protein sequence ID" value="MFC7219906.1"/>
    <property type="molecule type" value="Genomic_DNA"/>
</dbReference>
<reference evidence="3" key="1">
    <citation type="journal article" date="2019" name="Int. J. Syst. Evol. Microbiol.">
        <title>The Global Catalogue of Microorganisms (GCM) 10K type strain sequencing project: providing services to taxonomists for standard genome sequencing and annotation.</title>
        <authorList>
            <consortium name="The Broad Institute Genomics Platform"/>
            <consortium name="The Broad Institute Genome Sequencing Center for Infectious Disease"/>
            <person name="Wu L."/>
            <person name="Ma J."/>
        </authorList>
    </citation>
    <scope>NUCLEOTIDE SEQUENCE [LARGE SCALE GENOMIC DNA]</scope>
    <source>
        <strain evidence="3">CGMCC 1.13681</strain>
    </source>
</reference>
<protein>
    <submittedName>
        <fullName evidence="2">Roadblock/LC7 domain-containing protein</fullName>
    </submittedName>
</protein>
<evidence type="ECO:0000313" key="3">
    <source>
        <dbReference type="Proteomes" id="UP001596413"/>
    </source>
</evidence>
<gene>
    <name evidence="2" type="ORF">ACFQLX_17300</name>
</gene>
<dbReference type="PANTHER" id="PTHR36222">
    <property type="entry name" value="SERINE PROTEASE INHIBITOR RV3364C"/>
    <property type="match status" value="1"/>
</dbReference>
<organism evidence="2 3">
    <name type="scientific">Streptomyces polyrhachis</name>
    <dbReference type="NCBI Taxonomy" id="1282885"/>
    <lineage>
        <taxon>Bacteria</taxon>
        <taxon>Bacillati</taxon>
        <taxon>Actinomycetota</taxon>
        <taxon>Actinomycetes</taxon>
        <taxon>Kitasatosporales</taxon>
        <taxon>Streptomycetaceae</taxon>
        <taxon>Streptomyces</taxon>
    </lineage>
</organism>
<dbReference type="Proteomes" id="UP001596413">
    <property type="component" value="Unassembled WGS sequence"/>
</dbReference>
<dbReference type="PANTHER" id="PTHR36222:SF1">
    <property type="entry name" value="SERINE PROTEASE INHIBITOR RV3364C"/>
    <property type="match status" value="1"/>
</dbReference>
<evidence type="ECO:0000313" key="2">
    <source>
        <dbReference type="EMBL" id="MFC7219906.1"/>
    </source>
</evidence>
<feature type="domain" description="Roadblock/LAMTOR2" evidence="1">
    <location>
        <begin position="10"/>
        <end position="108"/>
    </location>
</feature>
<accession>A0ABW2GL95</accession>
<dbReference type="InterPro" id="IPR004942">
    <property type="entry name" value="Roadblock/LAMTOR2_dom"/>
</dbReference>
<name>A0ABW2GL95_9ACTN</name>
<keyword evidence="3" id="KW-1185">Reference proteome</keyword>
<evidence type="ECO:0000259" key="1">
    <source>
        <dbReference type="SMART" id="SM00960"/>
    </source>
</evidence>
<dbReference type="InterPro" id="IPR053141">
    <property type="entry name" value="Mycobact_SerProt_Inhib_Rv3364c"/>
</dbReference>
<comment type="caution">
    <text evidence="2">The sequence shown here is derived from an EMBL/GenBank/DDBJ whole genome shotgun (WGS) entry which is preliminary data.</text>
</comment>
<dbReference type="RefSeq" id="WP_386416124.1">
    <property type="nucleotide sequence ID" value="NZ_JBHSZO010000026.1"/>
</dbReference>
<sequence length="149" mass="15040">MSTAEIRNLRWLLDDLTVQAPGVRSVVVVSSDGLPLLSTDRPPAPGADADPGEDGAELATVVSGLASLTLGAAELMGGGTVKQTMVAMDEGCLLVMSAGEGALLGVLTTPDADMSVVCYHTALFVGRAGHVLTPQLRGQLRAGLATSGA</sequence>
<dbReference type="SUPFAM" id="SSF103196">
    <property type="entry name" value="Roadblock/LC7 domain"/>
    <property type="match status" value="1"/>
</dbReference>
<dbReference type="Gene3D" id="3.30.450.30">
    <property type="entry name" value="Dynein light chain 2a, cytoplasmic"/>
    <property type="match status" value="1"/>
</dbReference>
<proteinExistence type="predicted"/>
<dbReference type="SMART" id="SM00960">
    <property type="entry name" value="Robl_LC7"/>
    <property type="match status" value="1"/>
</dbReference>